<gene>
    <name evidence="1" type="ORF">O0235_00010</name>
</gene>
<dbReference type="Proteomes" id="UP001212803">
    <property type="component" value="Chromosome"/>
</dbReference>
<sequence>MSLNAPVYRVARVRFDRPRAAEGLRGPAEDWAAACRDAGLVPWGAFAGLLGLRTDEAFLVAAGAGEEWQLPAFDRAEVVDQADFAPTVRPVEPIPQHTPGVYVFRTFDIRPADFEEFVRLSAEAWESFESGPGYRAEPRALLRRDAGPGVVTMLLITWYDSLQSWERSRTPPPAARENFQRRAALTRWALPIAARLI</sequence>
<dbReference type="InterPro" id="IPR011008">
    <property type="entry name" value="Dimeric_a/b-barrel"/>
</dbReference>
<organism evidence="1 2">
    <name type="scientific">Tepidiforma flava</name>
    <dbReference type="NCBI Taxonomy" id="3004094"/>
    <lineage>
        <taxon>Bacteria</taxon>
        <taxon>Bacillati</taxon>
        <taxon>Chloroflexota</taxon>
        <taxon>Tepidiformia</taxon>
        <taxon>Tepidiformales</taxon>
        <taxon>Tepidiformaceae</taxon>
        <taxon>Tepidiforma</taxon>
    </lineage>
</organism>
<proteinExistence type="predicted"/>
<reference evidence="1 2" key="1">
    <citation type="journal article" date="2023" name="ISME J.">
        <title>Thermophilic Dehalococcoidia with unusual traits shed light on an unexpected past.</title>
        <authorList>
            <person name="Palmer M."/>
            <person name="Covington J.K."/>
            <person name="Zhou E.M."/>
            <person name="Thomas S.C."/>
            <person name="Habib N."/>
            <person name="Seymour C.O."/>
            <person name="Lai D."/>
            <person name="Johnston J."/>
            <person name="Hashimi A."/>
            <person name="Jiao J.Y."/>
            <person name="Muok A.R."/>
            <person name="Liu L."/>
            <person name="Xian W.D."/>
            <person name="Zhi X.Y."/>
            <person name="Li M.M."/>
            <person name="Silva L.P."/>
            <person name="Bowen B.P."/>
            <person name="Louie K."/>
            <person name="Briegel A."/>
            <person name="Pett-Ridge J."/>
            <person name="Weber P.K."/>
            <person name="Tocheva E.I."/>
            <person name="Woyke T."/>
            <person name="Northen T.R."/>
            <person name="Mayali X."/>
            <person name="Li W.J."/>
            <person name="Hedlund B.P."/>
        </authorList>
    </citation>
    <scope>NUCLEOTIDE SEQUENCE [LARGE SCALE GENOMIC DNA]</scope>
    <source>
        <strain evidence="1 2">YIM 72310</strain>
    </source>
</reference>
<evidence type="ECO:0000313" key="2">
    <source>
        <dbReference type="Proteomes" id="UP001212803"/>
    </source>
</evidence>
<dbReference type="EMBL" id="CP115149">
    <property type="protein sequence ID" value="WBL36057.1"/>
    <property type="molecule type" value="Genomic_DNA"/>
</dbReference>
<name>A0ABY7M7C4_9CHLR</name>
<protein>
    <recommendedName>
        <fullName evidence="3">ABM domain-containing protein</fullName>
    </recommendedName>
</protein>
<dbReference type="RefSeq" id="WP_270056582.1">
    <property type="nucleotide sequence ID" value="NZ_CP115149.1"/>
</dbReference>
<evidence type="ECO:0000313" key="1">
    <source>
        <dbReference type="EMBL" id="WBL36057.1"/>
    </source>
</evidence>
<keyword evidence="2" id="KW-1185">Reference proteome</keyword>
<accession>A0ABY7M7C4</accession>
<evidence type="ECO:0008006" key="3">
    <source>
        <dbReference type="Google" id="ProtNLM"/>
    </source>
</evidence>
<dbReference type="SUPFAM" id="SSF54909">
    <property type="entry name" value="Dimeric alpha+beta barrel"/>
    <property type="match status" value="1"/>
</dbReference>